<keyword evidence="6" id="KW-0812">Transmembrane</keyword>
<keyword evidence="6" id="KW-0472">Membrane</keyword>
<keyword evidence="2" id="KW-0645">Protease</keyword>
<gene>
    <name evidence="8" type="ORF">GCM10010411_40630</name>
</gene>
<comment type="caution">
    <text evidence="8">The sequence shown here is derived from an EMBL/GenBank/DDBJ whole genome shotgun (WGS) entry which is preliminary data.</text>
</comment>
<name>A0ABP6C8R6_9ACTN</name>
<feature type="transmembrane region" description="Helical" evidence="6">
    <location>
        <begin position="343"/>
        <end position="368"/>
    </location>
</feature>
<evidence type="ECO:0000256" key="5">
    <source>
        <dbReference type="PROSITE-ProRule" id="PRU01240"/>
    </source>
</evidence>
<dbReference type="PROSITE" id="PS51892">
    <property type="entry name" value="SUBTILASE"/>
    <property type="match status" value="1"/>
</dbReference>
<evidence type="ECO:0000313" key="9">
    <source>
        <dbReference type="Proteomes" id="UP001501509"/>
    </source>
</evidence>
<evidence type="ECO:0000256" key="2">
    <source>
        <dbReference type="ARBA" id="ARBA00022670"/>
    </source>
</evidence>
<evidence type="ECO:0000259" key="7">
    <source>
        <dbReference type="Pfam" id="PF00082"/>
    </source>
</evidence>
<dbReference type="Proteomes" id="UP001501509">
    <property type="component" value="Unassembled WGS sequence"/>
</dbReference>
<sequence length="378" mass="39946">MLAGALVALAMPPVTTPAHANPESYEWGRRLGRDYRDAHRITRGEGVKVALLGSGVARDVRTLRGALEKEKDFVGTPRPQRYYSTLIAGWIAGDGADLTSGIGLAPRAKLLPVRVNAESGDPGYESWERKADWDVLAKGIRYAVDEDADVIAVWPYSSDPRGRVRAAVAYAHSKNAVVVASTSDDAAEERYPGNAPGVIGVGVLDEKVRRYKEYTAASSSITVSAPGTKHPALAPGNKPWLFWGGGPPLAWVTAAAALVKAEYPKLTPAQVGEALAMSARHPKGKGRYDAELGFGIVNPAGALKEARRISKEPVKIAGEPAVADGAYFGGDRPGKVRAVPYNLAWLGGFGGLVLAGLVLAGVAIRVLLRRESGDATRA</sequence>
<dbReference type="Gene3D" id="3.40.50.200">
    <property type="entry name" value="Peptidase S8/S53 domain"/>
    <property type="match status" value="1"/>
</dbReference>
<comment type="caution">
    <text evidence="5">Lacks conserved residue(s) required for the propagation of feature annotation.</text>
</comment>
<dbReference type="InterPro" id="IPR050131">
    <property type="entry name" value="Peptidase_S8_subtilisin-like"/>
</dbReference>
<proteinExistence type="inferred from homology"/>
<evidence type="ECO:0000256" key="3">
    <source>
        <dbReference type="ARBA" id="ARBA00022801"/>
    </source>
</evidence>
<accession>A0ABP6C8R6</accession>
<organism evidence="8 9">
    <name type="scientific">Actinomadura fulvescens</name>
    <dbReference type="NCBI Taxonomy" id="46160"/>
    <lineage>
        <taxon>Bacteria</taxon>
        <taxon>Bacillati</taxon>
        <taxon>Actinomycetota</taxon>
        <taxon>Actinomycetes</taxon>
        <taxon>Streptosporangiales</taxon>
        <taxon>Thermomonosporaceae</taxon>
        <taxon>Actinomadura</taxon>
    </lineage>
</organism>
<dbReference type="PANTHER" id="PTHR43806:SF11">
    <property type="entry name" value="CEREVISIN-RELATED"/>
    <property type="match status" value="1"/>
</dbReference>
<keyword evidence="6" id="KW-1133">Transmembrane helix</keyword>
<dbReference type="InterPro" id="IPR036852">
    <property type="entry name" value="Peptidase_S8/S53_dom_sf"/>
</dbReference>
<dbReference type="SUPFAM" id="SSF52743">
    <property type="entry name" value="Subtilisin-like"/>
    <property type="match status" value="1"/>
</dbReference>
<evidence type="ECO:0000256" key="6">
    <source>
        <dbReference type="SAM" id="Phobius"/>
    </source>
</evidence>
<dbReference type="PANTHER" id="PTHR43806">
    <property type="entry name" value="PEPTIDASE S8"/>
    <property type="match status" value="1"/>
</dbReference>
<reference evidence="9" key="1">
    <citation type="journal article" date="2019" name="Int. J. Syst. Evol. Microbiol.">
        <title>The Global Catalogue of Microorganisms (GCM) 10K type strain sequencing project: providing services to taxonomists for standard genome sequencing and annotation.</title>
        <authorList>
            <consortium name="The Broad Institute Genomics Platform"/>
            <consortium name="The Broad Institute Genome Sequencing Center for Infectious Disease"/>
            <person name="Wu L."/>
            <person name="Ma J."/>
        </authorList>
    </citation>
    <scope>NUCLEOTIDE SEQUENCE [LARGE SCALE GENOMIC DNA]</scope>
    <source>
        <strain evidence="9">JCM 6833</strain>
    </source>
</reference>
<keyword evidence="3" id="KW-0378">Hydrolase</keyword>
<feature type="domain" description="Peptidase S8/S53" evidence="7">
    <location>
        <begin position="44"/>
        <end position="295"/>
    </location>
</feature>
<protein>
    <recommendedName>
        <fullName evidence="7">Peptidase S8/S53 domain-containing protein</fullName>
    </recommendedName>
</protein>
<dbReference type="InterPro" id="IPR000209">
    <property type="entry name" value="Peptidase_S8/S53_dom"/>
</dbReference>
<evidence type="ECO:0000256" key="4">
    <source>
        <dbReference type="ARBA" id="ARBA00022825"/>
    </source>
</evidence>
<keyword evidence="4" id="KW-0720">Serine protease</keyword>
<keyword evidence="9" id="KW-1185">Reference proteome</keyword>
<dbReference type="EMBL" id="BAAATD010000005">
    <property type="protein sequence ID" value="GAA2602670.1"/>
    <property type="molecule type" value="Genomic_DNA"/>
</dbReference>
<comment type="similarity">
    <text evidence="1 5">Belongs to the peptidase S8 family.</text>
</comment>
<evidence type="ECO:0000313" key="8">
    <source>
        <dbReference type="EMBL" id="GAA2602670.1"/>
    </source>
</evidence>
<evidence type="ECO:0000256" key="1">
    <source>
        <dbReference type="ARBA" id="ARBA00011073"/>
    </source>
</evidence>
<dbReference type="Pfam" id="PF00082">
    <property type="entry name" value="Peptidase_S8"/>
    <property type="match status" value="1"/>
</dbReference>